<feature type="region of interest" description="Disordered" evidence="1">
    <location>
        <begin position="1"/>
        <end position="48"/>
    </location>
</feature>
<reference evidence="2" key="1">
    <citation type="submission" date="2022-08" db="EMBL/GenBank/DDBJ databases">
        <authorList>
            <person name="Gutierrez-Valencia J."/>
        </authorList>
    </citation>
    <scope>NUCLEOTIDE SEQUENCE</scope>
</reference>
<evidence type="ECO:0000313" key="2">
    <source>
        <dbReference type="EMBL" id="CAI0425012.1"/>
    </source>
</evidence>
<dbReference type="EMBL" id="CAMGYJ010000005">
    <property type="protein sequence ID" value="CAI0425012.1"/>
    <property type="molecule type" value="Genomic_DNA"/>
</dbReference>
<name>A0AAV0KTJ6_9ROSI</name>
<accession>A0AAV0KTJ6</accession>
<dbReference type="Proteomes" id="UP001154282">
    <property type="component" value="Unassembled WGS sequence"/>
</dbReference>
<evidence type="ECO:0000313" key="3">
    <source>
        <dbReference type="Proteomes" id="UP001154282"/>
    </source>
</evidence>
<keyword evidence="3" id="KW-1185">Reference proteome</keyword>
<sequence length="60" mass="6841">MKVCQPSRSNPCAIQSSPSVKEHEEDEEESDDELAKSEANEEDETDLDLSRNCWIRRGNC</sequence>
<dbReference type="AlphaFoldDB" id="A0AAV0KTJ6"/>
<gene>
    <name evidence="2" type="ORF">LITE_LOCUS20178</name>
</gene>
<proteinExistence type="predicted"/>
<protein>
    <submittedName>
        <fullName evidence="2">Uncharacterized protein</fullName>
    </submittedName>
</protein>
<organism evidence="2 3">
    <name type="scientific">Linum tenue</name>
    <dbReference type="NCBI Taxonomy" id="586396"/>
    <lineage>
        <taxon>Eukaryota</taxon>
        <taxon>Viridiplantae</taxon>
        <taxon>Streptophyta</taxon>
        <taxon>Embryophyta</taxon>
        <taxon>Tracheophyta</taxon>
        <taxon>Spermatophyta</taxon>
        <taxon>Magnoliopsida</taxon>
        <taxon>eudicotyledons</taxon>
        <taxon>Gunneridae</taxon>
        <taxon>Pentapetalae</taxon>
        <taxon>rosids</taxon>
        <taxon>fabids</taxon>
        <taxon>Malpighiales</taxon>
        <taxon>Linaceae</taxon>
        <taxon>Linum</taxon>
    </lineage>
</organism>
<feature type="compositionally biased region" description="Polar residues" evidence="1">
    <location>
        <begin position="1"/>
        <end position="19"/>
    </location>
</feature>
<comment type="caution">
    <text evidence="2">The sequence shown here is derived from an EMBL/GenBank/DDBJ whole genome shotgun (WGS) entry which is preliminary data.</text>
</comment>
<evidence type="ECO:0000256" key="1">
    <source>
        <dbReference type="SAM" id="MobiDB-lite"/>
    </source>
</evidence>